<keyword evidence="3" id="KW-0732">Signal</keyword>
<dbReference type="Proteomes" id="UP000800036">
    <property type="component" value="Unassembled WGS sequence"/>
</dbReference>
<feature type="chain" id="PRO_5025339550" evidence="3">
    <location>
        <begin position="22"/>
        <end position="271"/>
    </location>
</feature>
<dbReference type="OrthoDB" id="89349at2759"/>
<dbReference type="Gene3D" id="2.60.120.180">
    <property type="match status" value="1"/>
</dbReference>
<evidence type="ECO:0000256" key="3">
    <source>
        <dbReference type="SAM" id="SignalP"/>
    </source>
</evidence>
<dbReference type="AlphaFoldDB" id="A0A6A5VTI8"/>
<name>A0A6A5VTI8_9PLEO</name>
<organism evidence="4 5">
    <name type="scientific">Bimuria novae-zelandiae CBS 107.79</name>
    <dbReference type="NCBI Taxonomy" id="1447943"/>
    <lineage>
        <taxon>Eukaryota</taxon>
        <taxon>Fungi</taxon>
        <taxon>Dikarya</taxon>
        <taxon>Ascomycota</taxon>
        <taxon>Pezizomycotina</taxon>
        <taxon>Dothideomycetes</taxon>
        <taxon>Pleosporomycetidae</taxon>
        <taxon>Pleosporales</taxon>
        <taxon>Massarineae</taxon>
        <taxon>Didymosphaeriaceae</taxon>
        <taxon>Bimuria</taxon>
    </lineage>
</organism>
<keyword evidence="4" id="KW-0430">Lectin</keyword>
<dbReference type="InterPro" id="IPR002594">
    <property type="entry name" value="GH12"/>
</dbReference>
<dbReference type="GO" id="GO:0000272">
    <property type="term" value="P:polysaccharide catabolic process"/>
    <property type="evidence" value="ECO:0007669"/>
    <property type="project" value="UniProtKB-KW"/>
</dbReference>
<feature type="signal peptide" evidence="3">
    <location>
        <begin position="1"/>
        <end position="21"/>
    </location>
</feature>
<dbReference type="Pfam" id="PF01670">
    <property type="entry name" value="Glyco_hydro_12"/>
    <property type="match status" value="1"/>
</dbReference>
<keyword evidence="2" id="KW-0119">Carbohydrate metabolism</keyword>
<accession>A0A6A5VTI8</accession>
<evidence type="ECO:0000256" key="1">
    <source>
        <dbReference type="ARBA" id="ARBA00005519"/>
    </source>
</evidence>
<dbReference type="GO" id="GO:0030246">
    <property type="term" value="F:carbohydrate binding"/>
    <property type="evidence" value="ECO:0007669"/>
    <property type="project" value="UniProtKB-KW"/>
</dbReference>
<sequence>MPSTFSTALLLLSILLVPSTALPQPMTISDSTKQPPTQLCGADASIVLSDTPWIIYNMFYNAKSSVGTQCTSYSHVSMSSSGAQTISWSSETHIKNVPATSNVPKGYAFIGLTKSLSTRLTSITSIPASYTWTLTNTTAYKGNICLDFMTAPTAGDSTSSSAQELMLWLTSTGGQLPIGWPKPTHTIPSLYGRSWKLYQGVNEDTGITVSSLLPDKGFEGEWEGDVKEWLAALVGVGVLKKDTFVNVGNAGTEYFWGDAVVNATVGLEIVL</sequence>
<keyword evidence="5" id="KW-1185">Reference proteome</keyword>
<keyword evidence="2" id="KW-0624">Polysaccharide degradation</keyword>
<dbReference type="PANTHER" id="PTHR34002:SF9">
    <property type="entry name" value="XYLOGLUCAN-SPECIFIC ENDO-BETA-1,4-GLUCANASE A"/>
    <property type="match status" value="1"/>
</dbReference>
<keyword evidence="2" id="KW-0326">Glycosidase</keyword>
<evidence type="ECO:0000256" key="2">
    <source>
        <dbReference type="RuleBase" id="RU361163"/>
    </source>
</evidence>
<keyword evidence="2" id="KW-0378">Hydrolase</keyword>
<comment type="similarity">
    <text evidence="1 2">Belongs to the glycosyl hydrolase 12 (cellulase H) family.</text>
</comment>
<evidence type="ECO:0000313" key="4">
    <source>
        <dbReference type="EMBL" id="KAF1978186.1"/>
    </source>
</evidence>
<dbReference type="GO" id="GO:0008810">
    <property type="term" value="F:cellulase activity"/>
    <property type="evidence" value="ECO:0007669"/>
    <property type="project" value="InterPro"/>
</dbReference>
<protein>
    <submittedName>
        <fullName evidence="4">Concanavalin A-like lectin/glucanase</fullName>
    </submittedName>
</protein>
<dbReference type="InterPro" id="IPR013319">
    <property type="entry name" value="GH11/12"/>
</dbReference>
<gene>
    <name evidence="4" type="ORF">BU23DRAFT_252810</name>
</gene>
<dbReference type="SUPFAM" id="SSF49899">
    <property type="entry name" value="Concanavalin A-like lectins/glucanases"/>
    <property type="match status" value="1"/>
</dbReference>
<reference evidence="4" key="1">
    <citation type="journal article" date="2020" name="Stud. Mycol.">
        <title>101 Dothideomycetes genomes: a test case for predicting lifestyles and emergence of pathogens.</title>
        <authorList>
            <person name="Haridas S."/>
            <person name="Albert R."/>
            <person name="Binder M."/>
            <person name="Bloem J."/>
            <person name="Labutti K."/>
            <person name="Salamov A."/>
            <person name="Andreopoulos B."/>
            <person name="Baker S."/>
            <person name="Barry K."/>
            <person name="Bills G."/>
            <person name="Bluhm B."/>
            <person name="Cannon C."/>
            <person name="Castanera R."/>
            <person name="Culley D."/>
            <person name="Daum C."/>
            <person name="Ezra D."/>
            <person name="Gonzalez J."/>
            <person name="Henrissat B."/>
            <person name="Kuo A."/>
            <person name="Liang C."/>
            <person name="Lipzen A."/>
            <person name="Lutzoni F."/>
            <person name="Magnuson J."/>
            <person name="Mondo S."/>
            <person name="Nolan M."/>
            <person name="Ohm R."/>
            <person name="Pangilinan J."/>
            <person name="Park H.-J."/>
            <person name="Ramirez L."/>
            <person name="Alfaro M."/>
            <person name="Sun H."/>
            <person name="Tritt A."/>
            <person name="Yoshinaga Y."/>
            <person name="Zwiers L.-H."/>
            <person name="Turgeon B."/>
            <person name="Goodwin S."/>
            <person name="Spatafora J."/>
            <person name="Crous P."/>
            <person name="Grigoriev I."/>
        </authorList>
    </citation>
    <scope>NUCLEOTIDE SEQUENCE</scope>
    <source>
        <strain evidence="4">CBS 107.79</strain>
    </source>
</reference>
<dbReference type="PANTHER" id="PTHR34002">
    <property type="entry name" value="BLR1656 PROTEIN"/>
    <property type="match status" value="1"/>
</dbReference>
<dbReference type="InterPro" id="IPR013320">
    <property type="entry name" value="ConA-like_dom_sf"/>
</dbReference>
<dbReference type="EMBL" id="ML976661">
    <property type="protein sequence ID" value="KAF1978186.1"/>
    <property type="molecule type" value="Genomic_DNA"/>
</dbReference>
<proteinExistence type="inferred from homology"/>
<evidence type="ECO:0000313" key="5">
    <source>
        <dbReference type="Proteomes" id="UP000800036"/>
    </source>
</evidence>